<comment type="caution">
    <text evidence="2">The sequence shown here is derived from an EMBL/GenBank/DDBJ whole genome shotgun (WGS) entry which is preliminary data.</text>
</comment>
<name>A0A930VU96_9ACTN</name>
<dbReference type="SUPFAM" id="SSF51905">
    <property type="entry name" value="FAD/NAD(P)-binding domain"/>
    <property type="match status" value="1"/>
</dbReference>
<dbReference type="Pfam" id="PF01266">
    <property type="entry name" value="DAO"/>
    <property type="match status" value="1"/>
</dbReference>
<protein>
    <submittedName>
        <fullName evidence="2">FAD-dependent oxidoreductase</fullName>
    </submittedName>
</protein>
<dbReference type="Gene3D" id="3.30.9.10">
    <property type="entry name" value="D-Amino Acid Oxidase, subunit A, domain 2"/>
    <property type="match status" value="1"/>
</dbReference>
<dbReference type="AlphaFoldDB" id="A0A930VU96"/>
<feature type="domain" description="FAD dependent oxidoreductase" evidence="1">
    <location>
        <begin position="37"/>
        <end position="404"/>
    </location>
</feature>
<dbReference type="GO" id="GO:0005737">
    <property type="term" value="C:cytoplasm"/>
    <property type="evidence" value="ECO:0007669"/>
    <property type="project" value="TreeGrafter"/>
</dbReference>
<gene>
    <name evidence="2" type="ORF">ISU10_19710</name>
</gene>
<sequence length="469" mass="50660">MSPLDYRSLSWWHESAQASGLTDWTPRAPLTGDLDVDVAVVGAGFTGLWTAYYLAEADPTLRIAVLESEVAGFGASGRNGGWCSALFPASLDKLAHLRGGPPDRDGALALHSAMRATVDEVGRAAVAEGIDAHWAKGGTIVLARTRAQLTRAKADIAHARRWGLGEDEVRLMAGQEARGVLGATRVRGATYTPDCAAIHPGRLVTGLAAAVERRGVTIYERTPVTRIAQGRAHTAHGTVRADVVVRATEGYTRTLEGRRRELVPVYSLIIATEPLPAETWERIGLRRRETFSDHRHVIIYGQRTADDRLVFGGRGAPYHFGSAIKPGFDRDERVFGMLRATMVDLFPALASARITHSWGGALGVARDWCASVGLDRESGVAWAGGYVGDGVSTTNLSGRTLRDLILGHDTELTRLPWVGHSSRTWEPEPLRWLGANGGLRAMRLADVEERVTGRPSMIAELMAPLLGGH</sequence>
<evidence type="ECO:0000313" key="2">
    <source>
        <dbReference type="EMBL" id="MBF4770005.1"/>
    </source>
</evidence>
<keyword evidence="3" id="KW-1185">Reference proteome</keyword>
<dbReference type="InterPro" id="IPR006076">
    <property type="entry name" value="FAD-dep_OxRdtase"/>
</dbReference>
<evidence type="ECO:0000259" key="1">
    <source>
        <dbReference type="Pfam" id="PF01266"/>
    </source>
</evidence>
<reference evidence="2" key="1">
    <citation type="submission" date="2020-11" db="EMBL/GenBank/DDBJ databases">
        <title>Nocardioides cynanchi sp. nov., isolated from soil of rhizosphere of Cynanchum wilfordii.</title>
        <authorList>
            <person name="Lee J.-S."/>
            <person name="Suh M.K."/>
            <person name="Kim J.-S."/>
        </authorList>
    </citation>
    <scope>NUCLEOTIDE SEQUENCE</scope>
    <source>
        <strain evidence="2">KCTC 19276</strain>
    </source>
</reference>
<dbReference type="Proteomes" id="UP000660668">
    <property type="component" value="Unassembled WGS sequence"/>
</dbReference>
<dbReference type="InterPro" id="IPR036188">
    <property type="entry name" value="FAD/NAD-bd_sf"/>
</dbReference>
<accession>A0A930VU96</accession>
<dbReference type="PANTHER" id="PTHR13847:SF285">
    <property type="entry name" value="FAD DEPENDENT OXIDOREDUCTASE DOMAIN-CONTAINING PROTEIN"/>
    <property type="match status" value="1"/>
</dbReference>
<evidence type="ECO:0000313" key="3">
    <source>
        <dbReference type="Proteomes" id="UP000660668"/>
    </source>
</evidence>
<dbReference type="Gene3D" id="3.50.50.60">
    <property type="entry name" value="FAD/NAD(P)-binding domain"/>
    <property type="match status" value="1"/>
</dbReference>
<proteinExistence type="predicted"/>
<dbReference type="PANTHER" id="PTHR13847">
    <property type="entry name" value="SARCOSINE DEHYDROGENASE-RELATED"/>
    <property type="match status" value="1"/>
</dbReference>
<organism evidence="2 3">
    <name type="scientific">Nocardioides agariphilus</name>
    <dbReference type="NCBI Taxonomy" id="433664"/>
    <lineage>
        <taxon>Bacteria</taxon>
        <taxon>Bacillati</taxon>
        <taxon>Actinomycetota</taxon>
        <taxon>Actinomycetes</taxon>
        <taxon>Propionibacteriales</taxon>
        <taxon>Nocardioidaceae</taxon>
        <taxon>Nocardioides</taxon>
    </lineage>
</organism>
<dbReference type="EMBL" id="JADKPO010000036">
    <property type="protein sequence ID" value="MBF4770005.1"/>
    <property type="molecule type" value="Genomic_DNA"/>
</dbReference>